<name>A0A932DSK5_9BACT</name>
<evidence type="ECO:0000313" key="4">
    <source>
        <dbReference type="Proteomes" id="UP000709672"/>
    </source>
</evidence>
<proteinExistence type="predicted"/>
<evidence type="ECO:0000313" key="3">
    <source>
        <dbReference type="EMBL" id="MBI2466157.1"/>
    </source>
</evidence>
<dbReference type="EMBL" id="JACPHQ010000042">
    <property type="protein sequence ID" value="MBI2466157.1"/>
    <property type="molecule type" value="Genomic_DNA"/>
</dbReference>
<dbReference type="EMBL" id="JACOYY010000014">
    <property type="protein sequence ID" value="MBI2052126.1"/>
    <property type="molecule type" value="Genomic_DNA"/>
</dbReference>
<keyword evidence="1" id="KW-0472">Membrane</keyword>
<dbReference type="AlphaFoldDB" id="A0A932DSK5"/>
<reference evidence="3" key="1">
    <citation type="submission" date="2020-07" db="EMBL/GenBank/DDBJ databases">
        <title>Huge and variable diversity of episymbiotic CPR bacteria and DPANN archaea in groundwater ecosystems.</title>
        <authorList>
            <person name="He C.Y."/>
            <person name="Keren R."/>
            <person name="Whittaker M."/>
            <person name="Farag I.F."/>
            <person name="Doudna J."/>
            <person name="Cate J.H.D."/>
            <person name="Banfield J.F."/>
        </authorList>
    </citation>
    <scope>NUCLEOTIDE SEQUENCE</scope>
    <source>
        <strain evidence="2">NC_groundwater_191_Ag_S-0.1um_45_8</strain>
        <strain evidence="3">NC_groundwater_418_Ag_B-0.1um_45_10</strain>
    </source>
</reference>
<keyword evidence="1" id="KW-1133">Transmembrane helix</keyword>
<accession>A0A932DSK5</accession>
<dbReference type="Proteomes" id="UP000786662">
    <property type="component" value="Unassembled WGS sequence"/>
</dbReference>
<keyword evidence="1" id="KW-0812">Transmembrane</keyword>
<protein>
    <submittedName>
        <fullName evidence="3">Uncharacterized protein</fullName>
    </submittedName>
</protein>
<evidence type="ECO:0000313" key="2">
    <source>
        <dbReference type="EMBL" id="MBI2052126.1"/>
    </source>
</evidence>
<comment type="caution">
    <text evidence="3">The sequence shown here is derived from an EMBL/GenBank/DDBJ whole genome shotgun (WGS) entry which is preliminary data.</text>
</comment>
<organism evidence="3 4">
    <name type="scientific">Candidatus Sungiibacteriota bacterium</name>
    <dbReference type="NCBI Taxonomy" id="2750080"/>
    <lineage>
        <taxon>Bacteria</taxon>
        <taxon>Candidatus Sungiibacteriota</taxon>
    </lineage>
</organism>
<feature type="transmembrane region" description="Helical" evidence="1">
    <location>
        <begin position="21"/>
        <end position="39"/>
    </location>
</feature>
<sequence length="112" mass="12745">MSLYNFIYKLQRKPERARRQILFGVVAVFFVALIGWWVLMFKDQVSKISSSQNTGVENVLGSEEKLLSPLAALAEGFKGFKSDITQKIGEYKLNSSSNRVEKARPVYKLPEN</sequence>
<dbReference type="Proteomes" id="UP000709672">
    <property type="component" value="Unassembled WGS sequence"/>
</dbReference>
<gene>
    <name evidence="2" type="ORF">HYT38_00405</name>
    <name evidence="3" type="ORF">HYV66_02950</name>
</gene>
<evidence type="ECO:0000256" key="1">
    <source>
        <dbReference type="SAM" id="Phobius"/>
    </source>
</evidence>